<dbReference type="GO" id="GO:0030036">
    <property type="term" value="P:actin cytoskeleton organization"/>
    <property type="evidence" value="ECO:0007669"/>
    <property type="project" value="TreeGrafter"/>
</dbReference>
<dbReference type="FunFam" id="2.10.110.10:FF:000054">
    <property type="entry name" value="Cysteine-rich protein 1"/>
    <property type="match status" value="1"/>
</dbReference>
<dbReference type="GO" id="GO:0005737">
    <property type="term" value="C:cytoplasm"/>
    <property type="evidence" value="ECO:0007669"/>
    <property type="project" value="TreeGrafter"/>
</dbReference>
<keyword evidence="6" id="KW-0007">Acetylation</keyword>
<dbReference type="InterPro" id="IPR001781">
    <property type="entry name" value="Znf_LIM"/>
</dbReference>
<dbReference type="CDD" id="cd09326">
    <property type="entry name" value="LIM_CRP_like"/>
    <property type="match status" value="1"/>
</dbReference>
<dbReference type="SMART" id="SM00132">
    <property type="entry name" value="LIM"/>
    <property type="match status" value="2"/>
</dbReference>
<comment type="function">
    <text evidence="9">Seems to have a role in zinc absorption and may function as an intracellular zinc transport protein.</text>
</comment>
<keyword evidence="8" id="KW-0539">Nucleus</keyword>
<evidence type="ECO:0000256" key="7">
    <source>
        <dbReference type="ARBA" id="ARBA00023038"/>
    </source>
</evidence>
<evidence type="ECO:0000259" key="13">
    <source>
        <dbReference type="PROSITE" id="PS50023"/>
    </source>
</evidence>
<sequence length="354" mass="38129">MHTAARPNASPWDHGGSSKNWIDSTAAHLHTLHPCSLEYHCSDTRMHPFGGSPRCPRCEKAVYAAEQAMGPGRKLYHKQCLTCMICKKRLDALSLVEHDEEPYCKNCHIKNFGTKDLRQANLPNRDQVMGLSPPTSPCRETRGLDSPPSSPLRPTTISIESTISGGSFSIPPPKPPSMTKPMVSGQVEPRIGGGRTAASDLHGQLPSSPTKAGGDYDTEHGEDERAGGVDTPQRPQIGGMMGAVTLGRRNVTVPLVPTSTGTRYGRGLTGVSGGTNRRWGGGTPICPKCGKSVYFAEQTKAIGQTFHKGCLRCAECDTRLDSGRLSERDARPYCHRCYAKLYGPQGSGYALLGT</sequence>
<keyword evidence="3 11" id="KW-0479">Metal-binding</keyword>
<proteinExistence type="predicted"/>
<keyword evidence="4" id="KW-0677">Repeat</keyword>
<evidence type="ECO:0000256" key="9">
    <source>
        <dbReference type="ARBA" id="ARBA00055254"/>
    </source>
</evidence>
<feature type="region of interest" description="Disordered" evidence="12">
    <location>
        <begin position="125"/>
        <end position="236"/>
    </location>
</feature>
<dbReference type="PROSITE" id="PS50023">
    <property type="entry name" value="LIM_DOMAIN_2"/>
    <property type="match status" value="2"/>
</dbReference>
<evidence type="ECO:0000313" key="14">
    <source>
        <dbReference type="EMBL" id="KAF9784739.1"/>
    </source>
</evidence>
<dbReference type="PANTHER" id="PTHR24215">
    <property type="entry name" value="RHO-GTPASE-ACTIVATING PROTEIN LRG1"/>
    <property type="match status" value="1"/>
</dbReference>
<evidence type="ECO:0000256" key="1">
    <source>
        <dbReference type="ARBA" id="ARBA00004123"/>
    </source>
</evidence>
<dbReference type="PANTHER" id="PTHR24215:SF35">
    <property type="entry name" value="MUSCLE LIM PROTEIN MLP84B"/>
    <property type="match status" value="1"/>
</dbReference>
<feature type="domain" description="LIM zinc-binding" evidence="13">
    <location>
        <begin position="53"/>
        <end position="114"/>
    </location>
</feature>
<organism evidence="14 15">
    <name type="scientific">Thelephora terrestris</name>
    <dbReference type="NCBI Taxonomy" id="56493"/>
    <lineage>
        <taxon>Eukaryota</taxon>
        <taxon>Fungi</taxon>
        <taxon>Dikarya</taxon>
        <taxon>Basidiomycota</taxon>
        <taxon>Agaricomycotina</taxon>
        <taxon>Agaricomycetes</taxon>
        <taxon>Thelephorales</taxon>
        <taxon>Thelephoraceae</taxon>
        <taxon>Thelephora</taxon>
    </lineage>
</organism>
<comment type="subcellular location">
    <subcellularLocation>
        <location evidence="1">Nucleus</location>
    </subcellularLocation>
</comment>
<dbReference type="PROSITE" id="PS00478">
    <property type="entry name" value="LIM_DOMAIN_1"/>
    <property type="match status" value="2"/>
</dbReference>
<evidence type="ECO:0000256" key="5">
    <source>
        <dbReference type="ARBA" id="ARBA00022833"/>
    </source>
</evidence>
<reference evidence="14" key="2">
    <citation type="submission" date="2020-11" db="EMBL/GenBank/DDBJ databases">
        <authorList>
            <consortium name="DOE Joint Genome Institute"/>
            <person name="Kuo A."/>
            <person name="Miyauchi S."/>
            <person name="Kiss E."/>
            <person name="Drula E."/>
            <person name="Kohler A."/>
            <person name="Sanchez-Garcia M."/>
            <person name="Andreopoulos B."/>
            <person name="Barry K.W."/>
            <person name="Bonito G."/>
            <person name="Buee M."/>
            <person name="Carver A."/>
            <person name="Chen C."/>
            <person name="Cichocki N."/>
            <person name="Clum A."/>
            <person name="Culley D."/>
            <person name="Crous P.W."/>
            <person name="Fauchery L."/>
            <person name="Girlanda M."/>
            <person name="Hayes R."/>
            <person name="Keri Z."/>
            <person name="Labutti K."/>
            <person name="Lipzen A."/>
            <person name="Lombard V."/>
            <person name="Magnuson J."/>
            <person name="Maillard F."/>
            <person name="Morin E."/>
            <person name="Murat C."/>
            <person name="Nolan M."/>
            <person name="Ohm R."/>
            <person name="Pangilinan J."/>
            <person name="Pereira M."/>
            <person name="Perotto S."/>
            <person name="Peter M."/>
            <person name="Riley R."/>
            <person name="Sitrit Y."/>
            <person name="Stielow B."/>
            <person name="Szollosi G."/>
            <person name="Zifcakova L."/>
            <person name="Stursova M."/>
            <person name="Spatafora J.W."/>
            <person name="Tedersoo L."/>
            <person name="Vaario L.-M."/>
            <person name="Yamada A."/>
            <person name="Yan M."/>
            <person name="Wang P."/>
            <person name="Xu J."/>
            <person name="Bruns T."/>
            <person name="Baldrian P."/>
            <person name="Vilgalys R."/>
            <person name="Henrissat B."/>
            <person name="Grigoriev I.V."/>
            <person name="Hibbett D."/>
            <person name="Nagy L.G."/>
            <person name="Martin F.M."/>
        </authorList>
    </citation>
    <scope>NUCLEOTIDE SEQUENCE</scope>
    <source>
        <strain evidence="14">UH-Tt-Lm1</strain>
    </source>
</reference>
<keyword evidence="15" id="KW-1185">Reference proteome</keyword>
<accession>A0A9P6HDL6</accession>
<evidence type="ECO:0000256" key="3">
    <source>
        <dbReference type="ARBA" id="ARBA00022723"/>
    </source>
</evidence>
<keyword evidence="5 11" id="KW-0862">Zinc</keyword>
<evidence type="ECO:0000256" key="11">
    <source>
        <dbReference type="PROSITE-ProRule" id="PRU00125"/>
    </source>
</evidence>
<protein>
    <recommendedName>
        <fullName evidence="10">Cysteine-rich protein 1</fullName>
    </recommendedName>
</protein>
<evidence type="ECO:0000256" key="8">
    <source>
        <dbReference type="ARBA" id="ARBA00023242"/>
    </source>
</evidence>
<dbReference type="EMBL" id="WIUZ02000008">
    <property type="protein sequence ID" value="KAF9784739.1"/>
    <property type="molecule type" value="Genomic_DNA"/>
</dbReference>
<feature type="domain" description="LIM zinc-binding" evidence="13">
    <location>
        <begin position="284"/>
        <end position="344"/>
    </location>
</feature>
<feature type="compositionally biased region" description="Low complexity" evidence="12">
    <location>
        <begin position="155"/>
        <end position="169"/>
    </location>
</feature>
<reference evidence="14" key="1">
    <citation type="journal article" date="2020" name="Nat. Commun.">
        <title>Large-scale genome sequencing of mycorrhizal fungi provides insights into the early evolution of symbiotic traits.</title>
        <authorList>
            <person name="Miyauchi S."/>
            <person name="Kiss E."/>
            <person name="Kuo A."/>
            <person name="Drula E."/>
            <person name="Kohler A."/>
            <person name="Sanchez-Garcia M."/>
            <person name="Morin E."/>
            <person name="Andreopoulos B."/>
            <person name="Barry K.W."/>
            <person name="Bonito G."/>
            <person name="Buee M."/>
            <person name="Carver A."/>
            <person name="Chen C."/>
            <person name="Cichocki N."/>
            <person name="Clum A."/>
            <person name="Culley D."/>
            <person name="Crous P.W."/>
            <person name="Fauchery L."/>
            <person name="Girlanda M."/>
            <person name="Hayes R.D."/>
            <person name="Keri Z."/>
            <person name="LaButti K."/>
            <person name="Lipzen A."/>
            <person name="Lombard V."/>
            <person name="Magnuson J."/>
            <person name="Maillard F."/>
            <person name="Murat C."/>
            <person name="Nolan M."/>
            <person name="Ohm R.A."/>
            <person name="Pangilinan J."/>
            <person name="Pereira M.F."/>
            <person name="Perotto S."/>
            <person name="Peter M."/>
            <person name="Pfister S."/>
            <person name="Riley R."/>
            <person name="Sitrit Y."/>
            <person name="Stielow J.B."/>
            <person name="Szollosi G."/>
            <person name="Zifcakova L."/>
            <person name="Stursova M."/>
            <person name="Spatafora J.W."/>
            <person name="Tedersoo L."/>
            <person name="Vaario L.M."/>
            <person name="Yamada A."/>
            <person name="Yan M."/>
            <person name="Wang P."/>
            <person name="Xu J."/>
            <person name="Bruns T."/>
            <person name="Baldrian P."/>
            <person name="Vilgalys R."/>
            <person name="Dunand C."/>
            <person name="Henrissat B."/>
            <person name="Grigoriev I.V."/>
            <person name="Hibbett D."/>
            <person name="Nagy L.G."/>
            <person name="Martin F.M."/>
        </authorList>
    </citation>
    <scope>NUCLEOTIDE SEQUENCE</scope>
    <source>
        <strain evidence="14">UH-Tt-Lm1</strain>
    </source>
</reference>
<evidence type="ECO:0000256" key="6">
    <source>
        <dbReference type="ARBA" id="ARBA00022990"/>
    </source>
</evidence>
<name>A0A9P6HDL6_9AGAM</name>
<evidence type="ECO:0000313" key="15">
    <source>
        <dbReference type="Proteomes" id="UP000736335"/>
    </source>
</evidence>
<dbReference type="Pfam" id="PF00412">
    <property type="entry name" value="LIM"/>
    <property type="match status" value="2"/>
</dbReference>
<dbReference type="GO" id="GO:0046872">
    <property type="term" value="F:metal ion binding"/>
    <property type="evidence" value="ECO:0007669"/>
    <property type="project" value="UniProtKB-KW"/>
</dbReference>
<evidence type="ECO:0000256" key="10">
    <source>
        <dbReference type="ARBA" id="ARBA00072537"/>
    </source>
</evidence>
<evidence type="ECO:0000256" key="2">
    <source>
        <dbReference type="ARBA" id="ARBA00022481"/>
    </source>
</evidence>
<dbReference type="CDD" id="cd09401">
    <property type="entry name" value="LIM_TLP_like"/>
    <property type="match status" value="1"/>
</dbReference>
<dbReference type="SUPFAM" id="SSF57716">
    <property type="entry name" value="Glucocorticoid receptor-like (DNA-binding domain)"/>
    <property type="match status" value="4"/>
</dbReference>
<comment type="caution">
    <text evidence="14">The sequence shown here is derived from an EMBL/GenBank/DDBJ whole genome shotgun (WGS) entry which is preliminary data.</text>
</comment>
<dbReference type="GO" id="GO:0005634">
    <property type="term" value="C:nucleus"/>
    <property type="evidence" value="ECO:0007669"/>
    <property type="project" value="UniProtKB-SubCell"/>
</dbReference>
<feature type="compositionally biased region" description="Basic and acidic residues" evidence="12">
    <location>
        <begin position="217"/>
        <end position="227"/>
    </location>
</feature>
<dbReference type="FunFam" id="2.10.110.10:FF:000001">
    <property type="entry name" value="Cysteine and glycine-rich protein 1"/>
    <property type="match status" value="1"/>
</dbReference>
<gene>
    <name evidence="14" type="ORF">BJ322DRAFT_864380</name>
</gene>
<dbReference type="AlphaFoldDB" id="A0A9P6HDL6"/>
<evidence type="ECO:0000256" key="12">
    <source>
        <dbReference type="SAM" id="MobiDB-lite"/>
    </source>
</evidence>
<keyword evidence="2" id="KW-0488">Methylation</keyword>
<keyword evidence="7 11" id="KW-0440">LIM domain</keyword>
<dbReference type="GO" id="GO:0030695">
    <property type="term" value="F:GTPase regulator activity"/>
    <property type="evidence" value="ECO:0007669"/>
    <property type="project" value="UniProtKB-ARBA"/>
</dbReference>
<dbReference type="Proteomes" id="UP000736335">
    <property type="component" value="Unassembled WGS sequence"/>
</dbReference>
<dbReference type="OrthoDB" id="8062037at2759"/>
<dbReference type="Gene3D" id="2.10.110.10">
    <property type="entry name" value="Cysteine Rich Protein"/>
    <property type="match status" value="2"/>
</dbReference>
<evidence type="ECO:0000256" key="4">
    <source>
        <dbReference type="ARBA" id="ARBA00022737"/>
    </source>
</evidence>